<evidence type="ECO:0000256" key="3">
    <source>
        <dbReference type="ARBA" id="ARBA00023136"/>
    </source>
</evidence>
<accession>K1TGP8</accession>
<evidence type="ECO:0000256" key="1">
    <source>
        <dbReference type="ARBA" id="ARBA00022692"/>
    </source>
</evidence>
<dbReference type="AlphaFoldDB" id="K1TGP8"/>
<dbReference type="InterPro" id="IPR011527">
    <property type="entry name" value="ABC1_TM_dom"/>
</dbReference>
<keyword evidence="3" id="KW-0472">Membrane</keyword>
<evidence type="ECO:0000313" key="5">
    <source>
        <dbReference type="EMBL" id="EKC58436.1"/>
    </source>
</evidence>
<comment type="caution">
    <text evidence="5">The sequence shown here is derived from an EMBL/GenBank/DDBJ whole genome shotgun (WGS) entry which is preliminary data.</text>
</comment>
<feature type="domain" description="ABC transmembrane type-1" evidence="4">
    <location>
        <begin position="24"/>
        <end position="132"/>
    </location>
</feature>
<dbReference type="GO" id="GO:0016020">
    <property type="term" value="C:membrane"/>
    <property type="evidence" value="ECO:0007669"/>
    <property type="project" value="InterPro"/>
</dbReference>
<organism evidence="5">
    <name type="scientific">human gut metagenome</name>
    <dbReference type="NCBI Taxonomy" id="408170"/>
    <lineage>
        <taxon>unclassified sequences</taxon>
        <taxon>metagenomes</taxon>
        <taxon>organismal metagenomes</taxon>
    </lineage>
</organism>
<protein>
    <submittedName>
        <fullName evidence="5">ABC transporter, ATP-binding protein</fullName>
    </submittedName>
</protein>
<name>K1TGP8_9ZZZZ</name>
<keyword evidence="1" id="KW-0812">Transmembrane</keyword>
<dbReference type="EMBL" id="AJWZ01006904">
    <property type="protein sequence ID" value="EKC58436.1"/>
    <property type="molecule type" value="Genomic_DNA"/>
</dbReference>
<dbReference type="GO" id="GO:0140359">
    <property type="term" value="F:ABC-type transporter activity"/>
    <property type="evidence" value="ECO:0007669"/>
    <property type="project" value="InterPro"/>
</dbReference>
<evidence type="ECO:0000259" key="4">
    <source>
        <dbReference type="PROSITE" id="PS50929"/>
    </source>
</evidence>
<dbReference type="SUPFAM" id="SSF90123">
    <property type="entry name" value="ABC transporter transmembrane region"/>
    <property type="match status" value="1"/>
</dbReference>
<dbReference type="InterPro" id="IPR036640">
    <property type="entry name" value="ABC1_TM_sf"/>
</dbReference>
<dbReference type="GO" id="GO:0005524">
    <property type="term" value="F:ATP binding"/>
    <property type="evidence" value="ECO:0007669"/>
    <property type="project" value="UniProtKB-KW"/>
</dbReference>
<sequence>MNLCPTAPLHLLLHAASGFRGRIATILFLGTLRTGCGLLFVGCSRRLIDLAASDTSAPLLAPALGLAAASALGIACSLGQGYTTARTEVRMANRLRRRLFDRAVGSVWNGRERLHTGDTADRLGEDVRLVAECCCRT</sequence>
<keyword evidence="5" id="KW-0547">Nucleotide-binding</keyword>
<dbReference type="PROSITE" id="PS50929">
    <property type="entry name" value="ABC_TM1F"/>
    <property type="match status" value="1"/>
</dbReference>
<proteinExistence type="predicted"/>
<evidence type="ECO:0000256" key="2">
    <source>
        <dbReference type="ARBA" id="ARBA00022989"/>
    </source>
</evidence>
<keyword evidence="5" id="KW-0067">ATP-binding</keyword>
<dbReference type="Gene3D" id="1.20.1560.10">
    <property type="entry name" value="ABC transporter type 1, transmembrane domain"/>
    <property type="match status" value="1"/>
</dbReference>
<reference evidence="5" key="1">
    <citation type="journal article" date="2013" name="Environ. Microbiol.">
        <title>Microbiota from the distal guts of lean and obese adolescents exhibit partial functional redundancy besides clear differences in community structure.</title>
        <authorList>
            <person name="Ferrer M."/>
            <person name="Ruiz A."/>
            <person name="Lanza F."/>
            <person name="Haange S.B."/>
            <person name="Oberbach A."/>
            <person name="Till H."/>
            <person name="Bargiela R."/>
            <person name="Campoy C."/>
            <person name="Segura M.T."/>
            <person name="Richter M."/>
            <person name="von Bergen M."/>
            <person name="Seifert J."/>
            <person name="Suarez A."/>
        </authorList>
    </citation>
    <scope>NUCLEOTIDE SEQUENCE</scope>
</reference>
<feature type="non-terminal residue" evidence="5">
    <location>
        <position position="137"/>
    </location>
</feature>
<keyword evidence="2" id="KW-1133">Transmembrane helix</keyword>
<gene>
    <name evidence="5" type="ORF">OBE_10008</name>
</gene>